<name>A0ACB9GUF3_9ASTR</name>
<evidence type="ECO:0000313" key="2">
    <source>
        <dbReference type="Proteomes" id="UP001056120"/>
    </source>
</evidence>
<gene>
    <name evidence="1" type="ORF">L1987_40862</name>
</gene>
<keyword evidence="2" id="KW-1185">Reference proteome</keyword>
<protein>
    <submittedName>
        <fullName evidence="1">Uncharacterized protein</fullName>
    </submittedName>
</protein>
<reference evidence="1 2" key="2">
    <citation type="journal article" date="2022" name="Mol. Ecol. Resour.">
        <title>The genomes of chicory, endive, great burdock and yacon provide insights into Asteraceae paleo-polyploidization history and plant inulin production.</title>
        <authorList>
            <person name="Fan W."/>
            <person name="Wang S."/>
            <person name="Wang H."/>
            <person name="Wang A."/>
            <person name="Jiang F."/>
            <person name="Liu H."/>
            <person name="Zhao H."/>
            <person name="Xu D."/>
            <person name="Zhang Y."/>
        </authorList>
    </citation>
    <scope>NUCLEOTIDE SEQUENCE [LARGE SCALE GENOMIC DNA]</scope>
    <source>
        <strain evidence="2">cv. Yunnan</strain>
        <tissue evidence="1">Leaves</tissue>
    </source>
</reference>
<accession>A0ACB9GUF3</accession>
<comment type="caution">
    <text evidence="1">The sequence shown here is derived from an EMBL/GenBank/DDBJ whole genome shotgun (WGS) entry which is preliminary data.</text>
</comment>
<proteinExistence type="predicted"/>
<organism evidence="1 2">
    <name type="scientific">Smallanthus sonchifolius</name>
    <dbReference type="NCBI Taxonomy" id="185202"/>
    <lineage>
        <taxon>Eukaryota</taxon>
        <taxon>Viridiplantae</taxon>
        <taxon>Streptophyta</taxon>
        <taxon>Embryophyta</taxon>
        <taxon>Tracheophyta</taxon>
        <taxon>Spermatophyta</taxon>
        <taxon>Magnoliopsida</taxon>
        <taxon>eudicotyledons</taxon>
        <taxon>Gunneridae</taxon>
        <taxon>Pentapetalae</taxon>
        <taxon>asterids</taxon>
        <taxon>campanulids</taxon>
        <taxon>Asterales</taxon>
        <taxon>Asteraceae</taxon>
        <taxon>Asteroideae</taxon>
        <taxon>Heliantheae alliance</taxon>
        <taxon>Millerieae</taxon>
        <taxon>Smallanthus</taxon>
    </lineage>
</organism>
<reference evidence="2" key="1">
    <citation type="journal article" date="2022" name="Mol. Ecol. Resour.">
        <title>The genomes of chicory, endive, great burdock and yacon provide insights into Asteraceae palaeo-polyploidization history and plant inulin production.</title>
        <authorList>
            <person name="Fan W."/>
            <person name="Wang S."/>
            <person name="Wang H."/>
            <person name="Wang A."/>
            <person name="Jiang F."/>
            <person name="Liu H."/>
            <person name="Zhao H."/>
            <person name="Xu D."/>
            <person name="Zhang Y."/>
        </authorList>
    </citation>
    <scope>NUCLEOTIDE SEQUENCE [LARGE SCALE GENOMIC DNA]</scope>
    <source>
        <strain evidence="2">cv. Yunnan</strain>
    </source>
</reference>
<dbReference type="EMBL" id="CM042030">
    <property type="protein sequence ID" value="KAI3786846.1"/>
    <property type="molecule type" value="Genomic_DNA"/>
</dbReference>
<sequence length="116" mass="13212">MTCFEPLSKEDGIPLPSPTEYRAFIEALHYLSLTRPDVAFTANRLSKFMHTPTNLHWAALKRLLHYLHGTIHQGLLIKRNSPLQLHAFTDADWAGDKITYWSTTGYIVYLGSNPIS</sequence>
<evidence type="ECO:0000313" key="1">
    <source>
        <dbReference type="EMBL" id="KAI3786846.1"/>
    </source>
</evidence>
<dbReference type="Proteomes" id="UP001056120">
    <property type="component" value="Linkage Group LG13"/>
</dbReference>